<keyword evidence="3" id="KW-1185">Reference proteome</keyword>
<dbReference type="InterPro" id="IPR001584">
    <property type="entry name" value="Integrase_cat-core"/>
</dbReference>
<accession>A0ABV6C924</accession>
<evidence type="ECO:0000259" key="1">
    <source>
        <dbReference type="PROSITE" id="PS50994"/>
    </source>
</evidence>
<dbReference type="NCBIfam" id="NF033516">
    <property type="entry name" value="transpos_IS3"/>
    <property type="match status" value="1"/>
</dbReference>
<dbReference type="Pfam" id="PF13276">
    <property type="entry name" value="HTH_21"/>
    <property type="match status" value="1"/>
</dbReference>
<name>A0ABV6C924_9GAMM</name>
<dbReference type="Gene3D" id="3.30.420.10">
    <property type="entry name" value="Ribonuclease H-like superfamily/Ribonuclease H"/>
    <property type="match status" value="1"/>
</dbReference>
<dbReference type="InterPro" id="IPR036397">
    <property type="entry name" value="RNaseH_sf"/>
</dbReference>
<dbReference type="PANTHER" id="PTHR46889:SF4">
    <property type="entry name" value="TRANSPOSASE INSO FOR INSERTION SEQUENCE ELEMENT IS911B-RELATED"/>
    <property type="match status" value="1"/>
</dbReference>
<dbReference type="Proteomes" id="UP001589758">
    <property type="component" value="Unassembled WGS sequence"/>
</dbReference>
<dbReference type="SUPFAM" id="SSF53098">
    <property type="entry name" value="Ribonuclease H-like"/>
    <property type="match status" value="1"/>
</dbReference>
<dbReference type="InterPro" id="IPR048020">
    <property type="entry name" value="Transpos_IS3"/>
</dbReference>
<feature type="domain" description="Integrase catalytic" evidence="1">
    <location>
        <begin position="103"/>
        <end position="278"/>
    </location>
</feature>
<protein>
    <submittedName>
        <fullName evidence="2">IS3 family transposase</fullName>
    </submittedName>
</protein>
<dbReference type="InterPro" id="IPR025948">
    <property type="entry name" value="HTH-like_dom"/>
</dbReference>
<dbReference type="RefSeq" id="WP_385876584.1">
    <property type="nucleotide sequence ID" value="NZ_JBHLXE010000051.1"/>
</dbReference>
<organism evidence="2 3">
    <name type="scientific">Thorsellia kenyensis</name>
    <dbReference type="NCBI Taxonomy" id="1549888"/>
    <lineage>
        <taxon>Bacteria</taxon>
        <taxon>Pseudomonadati</taxon>
        <taxon>Pseudomonadota</taxon>
        <taxon>Gammaproteobacteria</taxon>
        <taxon>Enterobacterales</taxon>
        <taxon>Thorselliaceae</taxon>
        <taxon>Thorsellia</taxon>
    </lineage>
</organism>
<comment type="caution">
    <text evidence="2">The sequence shown here is derived from an EMBL/GenBank/DDBJ whole genome shotgun (WGS) entry which is preliminary data.</text>
</comment>
<evidence type="ECO:0000313" key="2">
    <source>
        <dbReference type="EMBL" id="MFC0179482.1"/>
    </source>
</evidence>
<gene>
    <name evidence="2" type="ORF">ACFFIT_05150</name>
</gene>
<proteinExistence type="predicted"/>
<dbReference type="InterPro" id="IPR012337">
    <property type="entry name" value="RNaseH-like_sf"/>
</dbReference>
<dbReference type="Pfam" id="PF13333">
    <property type="entry name" value="rve_2"/>
    <property type="match status" value="1"/>
</dbReference>
<reference evidence="2 3" key="1">
    <citation type="submission" date="2024-09" db="EMBL/GenBank/DDBJ databases">
        <authorList>
            <person name="Sun Q."/>
            <person name="Mori K."/>
        </authorList>
    </citation>
    <scope>NUCLEOTIDE SEQUENCE [LARGE SCALE GENOMIC DNA]</scope>
    <source>
        <strain evidence="2 3">CCM 8545</strain>
    </source>
</reference>
<dbReference type="PANTHER" id="PTHR46889">
    <property type="entry name" value="TRANSPOSASE INSF FOR INSERTION SEQUENCE IS3B-RELATED"/>
    <property type="match status" value="1"/>
</dbReference>
<dbReference type="InterPro" id="IPR050900">
    <property type="entry name" value="Transposase_IS3/IS150/IS904"/>
</dbReference>
<dbReference type="EMBL" id="JBHLXE010000051">
    <property type="protein sequence ID" value="MFC0179482.1"/>
    <property type="molecule type" value="Genomic_DNA"/>
</dbReference>
<dbReference type="Pfam" id="PF00665">
    <property type="entry name" value="rve"/>
    <property type="match status" value="1"/>
</dbReference>
<sequence length="281" mass="32780">MIKKISKAEPNISTERLCTLMEGPISCYYYKPVINQRDIDITERLTQFHTDNFMCYGKRRMQVELEKHGIKIGIYKVSSLIKKAGIQAKVPKKRHQYKTDEVRPDIPNLLNRQFNETELNTHWCSDITYIRTVKGWSYLATILDLANKEIVGYATSESADTGLVINALASSISTCKPDMNKLIFHSDQGTQYKSRKLRTYLKNRGITQSMSRRGNCWDNAVQERFFRNIQFEYLDDLIFMNHQAVEVAVGRYIRYYNYSRINSAIGYMTPLQKRRELLKVG</sequence>
<evidence type="ECO:0000313" key="3">
    <source>
        <dbReference type="Proteomes" id="UP001589758"/>
    </source>
</evidence>
<dbReference type="PROSITE" id="PS50994">
    <property type="entry name" value="INTEGRASE"/>
    <property type="match status" value="1"/>
</dbReference>